<accession>A0A3D8SPM5</accession>
<organism evidence="3 4">
    <name type="scientific">Coleophoma crateriformis</name>
    <dbReference type="NCBI Taxonomy" id="565419"/>
    <lineage>
        <taxon>Eukaryota</taxon>
        <taxon>Fungi</taxon>
        <taxon>Dikarya</taxon>
        <taxon>Ascomycota</taxon>
        <taxon>Pezizomycotina</taxon>
        <taxon>Leotiomycetes</taxon>
        <taxon>Helotiales</taxon>
        <taxon>Dermateaceae</taxon>
        <taxon>Coleophoma</taxon>
    </lineage>
</organism>
<protein>
    <recommendedName>
        <fullName evidence="5">Extracellular membrane protein CFEM domain-containing protein</fullName>
    </recommendedName>
</protein>
<keyword evidence="4" id="KW-1185">Reference proteome</keyword>
<dbReference type="OrthoDB" id="3538998at2759"/>
<proteinExistence type="predicted"/>
<feature type="chain" id="PRO_5017568097" description="Extracellular membrane protein CFEM domain-containing protein" evidence="2">
    <location>
        <begin position="25"/>
        <end position="378"/>
    </location>
</feature>
<keyword evidence="2" id="KW-0732">Signal</keyword>
<evidence type="ECO:0008006" key="5">
    <source>
        <dbReference type="Google" id="ProtNLM"/>
    </source>
</evidence>
<dbReference type="AlphaFoldDB" id="A0A3D8SPM5"/>
<gene>
    <name evidence="3" type="ORF">BP5796_03442</name>
</gene>
<evidence type="ECO:0000256" key="1">
    <source>
        <dbReference type="SAM" id="MobiDB-lite"/>
    </source>
</evidence>
<feature type="signal peptide" evidence="2">
    <location>
        <begin position="1"/>
        <end position="24"/>
    </location>
</feature>
<comment type="caution">
    <text evidence="3">The sequence shown here is derived from an EMBL/GenBank/DDBJ whole genome shotgun (WGS) entry which is preliminary data.</text>
</comment>
<evidence type="ECO:0000313" key="3">
    <source>
        <dbReference type="EMBL" id="RDW87748.1"/>
    </source>
</evidence>
<name>A0A3D8SPM5_9HELO</name>
<reference evidence="3 4" key="1">
    <citation type="journal article" date="2018" name="IMA Fungus">
        <title>IMA Genome-F 9: Draft genome sequence of Annulohypoxylon stygium, Aspergillus mulundensis, Berkeleyomyces basicola (syn. Thielaviopsis basicola), Ceratocystis smalleyi, two Cercospora beticola strains, Coleophoma cylindrospora, Fusarium fracticaudum, Phialophora cf. hyalina, and Morchella septimelata.</title>
        <authorList>
            <person name="Wingfield B.D."/>
            <person name="Bills G.F."/>
            <person name="Dong Y."/>
            <person name="Huang W."/>
            <person name="Nel W.J."/>
            <person name="Swalarsk-Parry B.S."/>
            <person name="Vaghefi N."/>
            <person name="Wilken P.M."/>
            <person name="An Z."/>
            <person name="de Beer Z.W."/>
            <person name="De Vos L."/>
            <person name="Chen L."/>
            <person name="Duong T.A."/>
            <person name="Gao Y."/>
            <person name="Hammerbacher A."/>
            <person name="Kikkert J.R."/>
            <person name="Li Y."/>
            <person name="Li H."/>
            <person name="Li K."/>
            <person name="Li Q."/>
            <person name="Liu X."/>
            <person name="Ma X."/>
            <person name="Naidoo K."/>
            <person name="Pethybridge S.J."/>
            <person name="Sun J."/>
            <person name="Steenkamp E.T."/>
            <person name="van der Nest M.A."/>
            <person name="van Wyk S."/>
            <person name="Wingfield M.J."/>
            <person name="Xiong C."/>
            <person name="Yue Q."/>
            <person name="Zhang X."/>
        </authorList>
    </citation>
    <scope>NUCLEOTIDE SEQUENCE [LARGE SCALE GENOMIC DNA]</scope>
    <source>
        <strain evidence="3 4">BP5796</strain>
    </source>
</reference>
<evidence type="ECO:0000313" key="4">
    <source>
        <dbReference type="Proteomes" id="UP000256328"/>
    </source>
</evidence>
<dbReference type="EMBL" id="PDLN01000004">
    <property type="protein sequence ID" value="RDW87748.1"/>
    <property type="molecule type" value="Genomic_DNA"/>
</dbReference>
<dbReference type="Proteomes" id="UP000256328">
    <property type="component" value="Unassembled WGS sequence"/>
</dbReference>
<sequence length="378" mass="38549">MALLRKNMRASILCLVGGASMVLAGVQNYNPTGQGCLDPDGFLSCYAKQVDLVTSCATGCTASNVAGSQALKTCLTGCNGAQLAGNLGCWVQSCWNQLYSCENQLATISYFDGNDLIQNPNIFPWFPPPSDAVDGACSCNLGYVEGNKTIFLATPNFNQPCENVASRGNPAATAECACCEFSFPVSNILNICPTSDLSVLGMSAYIEHTQGLISASGDACAILNDGNQDSCLNTYGYRFRGDKVFNPLSLPSGIPGSDPLTNNPGNAFTDFGASAYTLNLFPGFSSTITPVPFNAKAGAATGTVSAAAVATGTESATQIATGTVARGSSAAGTATSSATGTAAATTSKSAAGGRNGVNEGLALAAVMLLASYNMFSNL</sequence>
<feature type="region of interest" description="Disordered" evidence="1">
    <location>
        <begin position="330"/>
        <end position="351"/>
    </location>
</feature>
<evidence type="ECO:0000256" key="2">
    <source>
        <dbReference type="SAM" id="SignalP"/>
    </source>
</evidence>